<reference evidence="1" key="1">
    <citation type="submission" date="2020-09" db="EMBL/GenBank/DDBJ databases">
        <authorList>
            <person name="Kim M.K."/>
        </authorList>
    </citation>
    <scope>NUCLEOTIDE SEQUENCE</scope>
    <source>
        <strain evidence="1">BT702</strain>
    </source>
</reference>
<feature type="non-terminal residue" evidence="1">
    <location>
        <position position="107"/>
    </location>
</feature>
<accession>A0A927GA66</accession>
<evidence type="ECO:0000313" key="1">
    <source>
        <dbReference type="EMBL" id="MBD2705322.1"/>
    </source>
</evidence>
<name>A0A927GA66_9BACT</name>
<organism evidence="1 2">
    <name type="scientific">Spirosoma profusum</name>
    <dbReference type="NCBI Taxonomy" id="2771354"/>
    <lineage>
        <taxon>Bacteria</taxon>
        <taxon>Pseudomonadati</taxon>
        <taxon>Bacteroidota</taxon>
        <taxon>Cytophagia</taxon>
        <taxon>Cytophagales</taxon>
        <taxon>Cytophagaceae</taxon>
        <taxon>Spirosoma</taxon>
    </lineage>
</organism>
<gene>
    <name evidence="1" type="ORF">IC229_32185</name>
</gene>
<dbReference type="EMBL" id="JACWZY010000052">
    <property type="protein sequence ID" value="MBD2705322.1"/>
    <property type="molecule type" value="Genomic_DNA"/>
</dbReference>
<proteinExistence type="predicted"/>
<protein>
    <submittedName>
        <fullName evidence="1">Transposase</fullName>
    </submittedName>
</protein>
<dbReference type="Proteomes" id="UP000598820">
    <property type="component" value="Unassembled WGS sequence"/>
</dbReference>
<dbReference type="AlphaFoldDB" id="A0A927GA66"/>
<evidence type="ECO:0000313" key="2">
    <source>
        <dbReference type="Proteomes" id="UP000598820"/>
    </source>
</evidence>
<keyword evidence="2" id="KW-1185">Reference proteome</keyword>
<comment type="caution">
    <text evidence="1">The sequence shown here is derived from an EMBL/GenBank/DDBJ whole genome shotgun (WGS) entry which is preliminary data.</text>
</comment>
<sequence>MTTTRELYCQYLLSSQINYTCTNLADHFADLSHDDVHRYLKEEKLTPRLLWEKVSPLFSSRLEGYVIFDDIVLEKIHATKIQGIRRQYSGNQHGIIKGIGVVNCVYF</sequence>